<dbReference type="STRING" id="745411.B3C1_05302"/>
<evidence type="ECO:0000313" key="1">
    <source>
        <dbReference type="EMBL" id="EKE75849.1"/>
    </source>
</evidence>
<comment type="caution">
    <text evidence="1">The sequence shown here is derived from an EMBL/GenBank/DDBJ whole genome shotgun (WGS) entry which is preliminary data.</text>
</comment>
<gene>
    <name evidence="1" type="ORF">B3C1_05302</name>
</gene>
<keyword evidence="2" id="KW-1185">Reference proteome</keyword>
<dbReference type="eggNOG" id="COG1538">
    <property type="taxonomic scope" value="Bacteria"/>
</dbReference>
<evidence type="ECO:0000313" key="2">
    <source>
        <dbReference type="Proteomes" id="UP000006755"/>
    </source>
</evidence>
<dbReference type="EMBL" id="AMRI01000006">
    <property type="protein sequence ID" value="EKE75849.1"/>
    <property type="molecule type" value="Genomic_DNA"/>
</dbReference>
<proteinExistence type="predicted"/>
<protein>
    <submittedName>
        <fullName evidence="1">RND efflux system outer membrane lipoprotein</fullName>
    </submittedName>
</protein>
<dbReference type="GO" id="GO:0015562">
    <property type="term" value="F:efflux transmembrane transporter activity"/>
    <property type="evidence" value="ECO:0007669"/>
    <property type="project" value="InterPro"/>
</dbReference>
<dbReference type="SUPFAM" id="SSF56954">
    <property type="entry name" value="Outer membrane efflux proteins (OEP)"/>
    <property type="match status" value="1"/>
</dbReference>
<name>K2JZP8_9GAMM</name>
<reference evidence="1 2" key="1">
    <citation type="journal article" date="2012" name="J. Bacteriol.">
        <title>Genome Sequence of Gallaecimonas xiamenensis Type Strain 3-C-1.</title>
        <authorList>
            <person name="Lai Q."/>
            <person name="Wang L."/>
            <person name="Wang W."/>
            <person name="Shao Z."/>
        </authorList>
    </citation>
    <scope>NUCLEOTIDE SEQUENCE [LARGE SCALE GENOMIC DNA]</scope>
    <source>
        <strain evidence="1 2">3-C-1</strain>
    </source>
</reference>
<dbReference type="AlphaFoldDB" id="K2JZP8"/>
<dbReference type="Gene3D" id="1.20.1600.10">
    <property type="entry name" value="Outer membrane efflux proteins (OEP)"/>
    <property type="match status" value="1"/>
</dbReference>
<dbReference type="PATRIC" id="fig|745411.4.peg.1051"/>
<sequence length="103" mass="11076">MVAGVFHPVAAKYDQTNDLMSMAISQKRFPLGMDSQVDLIGTESTYQSAQADLASYKTQIAQDINALNLLAGQQQPADLLAAEHDLKAANANSVWARPRSSLA</sequence>
<dbReference type="Proteomes" id="UP000006755">
    <property type="component" value="Unassembled WGS sequence"/>
</dbReference>
<organism evidence="1 2">
    <name type="scientific">Gallaecimonas xiamenensis 3-C-1</name>
    <dbReference type="NCBI Taxonomy" id="745411"/>
    <lineage>
        <taxon>Bacteria</taxon>
        <taxon>Pseudomonadati</taxon>
        <taxon>Pseudomonadota</taxon>
        <taxon>Gammaproteobacteria</taxon>
        <taxon>Enterobacterales</taxon>
        <taxon>Gallaecimonadaceae</taxon>
        <taxon>Gallaecimonas</taxon>
    </lineage>
</organism>
<keyword evidence="1" id="KW-0449">Lipoprotein</keyword>
<accession>K2JZP8</accession>